<evidence type="ECO:0000313" key="1">
    <source>
        <dbReference type="EMBL" id="VDL74673.1"/>
    </source>
</evidence>
<organism evidence="3">
    <name type="scientific">Nippostrongylus brasiliensis</name>
    <name type="common">Rat hookworm</name>
    <dbReference type="NCBI Taxonomy" id="27835"/>
    <lineage>
        <taxon>Eukaryota</taxon>
        <taxon>Metazoa</taxon>
        <taxon>Ecdysozoa</taxon>
        <taxon>Nematoda</taxon>
        <taxon>Chromadorea</taxon>
        <taxon>Rhabditida</taxon>
        <taxon>Rhabditina</taxon>
        <taxon>Rhabditomorpha</taxon>
        <taxon>Strongyloidea</taxon>
        <taxon>Heligmosomidae</taxon>
        <taxon>Nippostrongylus</taxon>
    </lineage>
</organism>
<evidence type="ECO:0000313" key="3">
    <source>
        <dbReference type="WBParaSite" id="NBR_0001108301-mRNA-1"/>
    </source>
</evidence>
<gene>
    <name evidence="1" type="ORF">NBR_LOCUS11084</name>
</gene>
<proteinExistence type="predicted"/>
<reference evidence="1 2" key="2">
    <citation type="submission" date="2018-11" db="EMBL/GenBank/DDBJ databases">
        <authorList>
            <consortium name="Pathogen Informatics"/>
        </authorList>
    </citation>
    <scope>NUCLEOTIDE SEQUENCE [LARGE SCALE GENOMIC DNA]</scope>
</reference>
<reference evidence="3" key="1">
    <citation type="submission" date="2017-02" db="UniProtKB">
        <authorList>
            <consortium name="WormBaseParasite"/>
        </authorList>
    </citation>
    <scope>IDENTIFICATION</scope>
</reference>
<evidence type="ECO:0000313" key="2">
    <source>
        <dbReference type="Proteomes" id="UP000271162"/>
    </source>
</evidence>
<dbReference type="AlphaFoldDB" id="A0A0N4Y546"/>
<dbReference type="WBParaSite" id="NBR_0001108301-mRNA-1">
    <property type="protein sequence ID" value="NBR_0001108301-mRNA-1"/>
    <property type="gene ID" value="NBR_0001108301"/>
</dbReference>
<dbReference type="OMA" id="PYNCHVL"/>
<dbReference type="Proteomes" id="UP000271162">
    <property type="component" value="Unassembled WGS sequence"/>
</dbReference>
<name>A0A0N4Y546_NIPBR</name>
<keyword evidence="2" id="KW-1185">Reference proteome</keyword>
<sequence length="174" mass="20195">MCRTLLEDEMCERTMPIMKGFYPITKIDDRLVLRIKPDRTRGKRFALSTTYLPYNCHVLKSNETMTQDDAFVWQGCPSKAGVAIYQSKATTMVEFVLMNVLSGYRSQISGNYVVTCVIVECSRHHRSTTNRCPNYDHCEQGTQWIPALENVDVLRTPATIRMRFYPMYQSAHRH</sequence>
<protein>
    <submittedName>
        <fullName evidence="3">ZP domain-containing protein</fullName>
    </submittedName>
</protein>
<dbReference type="EMBL" id="UYSL01020453">
    <property type="protein sequence ID" value="VDL74673.1"/>
    <property type="molecule type" value="Genomic_DNA"/>
</dbReference>
<accession>A0A0N4Y546</accession>